<accession>A0A653L0Z6</accession>
<evidence type="ECO:0008006" key="3">
    <source>
        <dbReference type="Google" id="ProtNLM"/>
    </source>
</evidence>
<gene>
    <name evidence="1" type="ORF">AERO8C_20413</name>
</gene>
<sequence>MKMAWISLIVAIALIWWLMKLGRGALFEIRLAPGKVVVKQGKVSPAFIEHAKQILRHDTVRGRIVGLRDGDGVKLIFSRSIPEPVAQRFRNIFPYGDYRQPTAPLPGPKSRKG</sequence>
<dbReference type="EMBL" id="CABWLC010000012">
    <property type="protein sequence ID" value="VXA85293.1"/>
    <property type="molecule type" value="Genomic_DNA"/>
</dbReference>
<dbReference type="Proteomes" id="UP000439123">
    <property type="component" value="Unassembled WGS sequence"/>
</dbReference>
<name>A0A653L0Z6_AERVE</name>
<evidence type="ECO:0000313" key="2">
    <source>
        <dbReference type="Proteomes" id="UP000439123"/>
    </source>
</evidence>
<protein>
    <recommendedName>
        <fullName evidence="3">DUF3634 family protein</fullName>
    </recommendedName>
</protein>
<proteinExistence type="predicted"/>
<organism evidence="1 2">
    <name type="scientific">Aeromonas veronii</name>
    <dbReference type="NCBI Taxonomy" id="654"/>
    <lineage>
        <taxon>Bacteria</taxon>
        <taxon>Pseudomonadati</taxon>
        <taxon>Pseudomonadota</taxon>
        <taxon>Gammaproteobacteria</taxon>
        <taxon>Aeromonadales</taxon>
        <taxon>Aeromonadaceae</taxon>
        <taxon>Aeromonas</taxon>
    </lineage>
</organism>
<evidence type="ECO:0000313" key="1">
    <source>
        <dbReference type="EMBL" id="VXA85293.1"/>
    </source>
</evidence>
<reference evidence="1 2" key="1">
    <citation type="submission" date="2019-10" db="EMBL/GenBank/DDBJ databases">
        <authorList>
            <person name="Karimi E."/>
        </authorList>
    </citation>
    <scope>NUCLEOTIDE SEQUENCE [LARGE SCALE GENOMIC DNA]</scope>
    <source>
        <strain evidence="1">Aeromonas sp. 8C</strain>
    </source>
</reference>
<dbReference type="Pfam" id="PF12321">
    <property type="entry name" value="DUF3634"/>
    <property type="match status" value="1"/>
</dbReference>
<dbReference type="InterPro" id="IPR022090">
    <property type="entry name" value="DUF3634"/>
</dbReference>
<dbReference type="AlphaFoldDB" id="A0A653L0Z6"/>